<dbReference type="EMBL" id="UGMX01000002">
    <property type="protein sequence ID" value="STW04718.1"/>
    <property type="molecule type" value="Genomic_DNA"/>
</dbReference>
<reference evidence="1 2" key="1">
    <citation type="submission" date="2018-06" db="EMBL/GenBank/DDBJ databases">
        <authorList>
            <consortium name="Pathogen Informatics"/>
            <person name="Doyle S."/>
        </authorList>
    </citation>
    <scope>NUCLEOTIDE SEQUENCE [LARGE SCALE GENOMIC DNA]</scope>
    <source>
        <strain evidence="1 2">NCTC9149</strain>
    </source>
</reference>
<organism evidence="1 2">
    <name type="scientific">Klebsiella grimontii</name>
    <dbReference type="NCBI Taxonomy" id="2058152"/>
    <lineage>
        <taxon>Bacteria</taxon>
        <taxon>Pseudomonadati</taxon>
        <taxon>Pseudomonadota</taxon>
        <taxon>Gammaproteobacteria</taxon>
        <taxon>Enterobacterales</taxon>
        <taxon>Enterobacteriaceae</taxon>
        <taxon>Klebsiella/Raoultella group</taxon>
        <taxon>Klebsiella</taxon>
    </lineage>
</organism>
<gene>
    <name evidence="1" type="ORF">NCTC9149_01075</name>
</gene>
<sequence>MVTLCHVFGVHRSSYKYWVKSPEKPDGKRAVLRSQVLELHNISHGSAGARSIAIMATLRGFRMGRWLAGRLMKELGLVSCQQPTGINVVAMNTSLSRITLSDSSQ</sequence>
<accession>A0A7H4NX03</accession>
<evidence type="ECO:0000313" key="1">
    <source>
        <dbReference type="EMBL" id="STW04718.1"/>
    </source>
</evidence>
<evidence type="ECO:0008006" key="3">
    <source>
        <dbReference type="Google" id="ProtNLM"/>
    </source>
</evidence>
<proteinExistence type="predicted"/>
<dbReference type="Proteomes" id="UP000254571">
    <property type="component" value="Unassembled WGS sequence"/>
</dbReference>
<protein>
    <recommendedName>
        <fullName evidence="3">Transposase</fullName>
    </recommendedName>
</protein>
<evidence type="ECO:0000313" key="2">
    <source>
        <dbReference type="Proteomes" id="UP000254571"/>
    </source>
</evidence>
<comment type="caution">
    <text evidence="1">The sequence shown here is derived from an EMBL/GenBank/DDBJ whole genome shotgun (WGS) entry which is preliminary data.</text>
</comment>
<dbReference type="PANTHER" id="PTHR46889:SF4">
    <property type="entry name" value="TRANSPOSASE INSO FOR INSERTION SEQUENCE ELEMENT IS911B-RELATED"/>
    <property type="match status" value="1"/>
</dbReference>
<dbReference type="InterPro" id="IPR050900">
    <property type="entry name" value="Transposase_IS3/IS150/IS904"/>
</dbReference>
<dbReference type="AlphaFoldDB" id="A0A7H4NX03"/>
<name>A0A7H4NX03_9ENTR</name>
<dbReference type="PANTHER" id="PTHR46889">
    <property type="entry name" value="TRANSPOSASE INSF FOR INSERTION SEQUENCE IS3B-RELATED"/>
    <property type="match status" value="1"/>
</dbReference>